<evidence type="ECO:0000256" key="2">
    <source>
        <dbReference type="ARBA" id="ARBA00022723"/>
    </source>
</evidence>
<keyword evidence="8" id="KW-1185">Reference proteome</keyword>
<dbReference type="PROSITE" id="PS00198">
    <property type="entry name" value="4FE4S_FER_1"/>
    <property type="match status" value="1"/>
</dbReference>
<organism evidence="7 8">
    <name type="scientific">Vibrio tritonius</name>
    <dbReference type="NCBI Taxonomy" id="1435069"/>
    <lineage>
        <taxon>Bacteria</taxon>
        <taxon>Pseudomonadati</taxon>
        <taxon>Pseudomonadota</taxon>
        <taxon>Gammaproteobacteria</taxon>
        <taxon>Vibrionales</taxon>
        <taxon>Vibrionaceae</taxon>
        <taxon>Vibrio</taxon>
    </lineage>
</organism>
<proteinExistence type="predicted"/>
<gene>
    <name evidence="7" type="primary">glpC</name>
    <name evidence="7" type="ORF">LDJ79_15385</name>
</gene>
<dbReference type="NCBIfam" id="NF008369">
    <property type="entry name" value="PRK11168.1"/>
    <property type="match status" value="1"/>
</dbReference>
<dbReference type="InterPro" id="IPR004017">
    <property type="entry name" value="Cys_rich_dom"/>
</dbReference>
<dbReference type="PANTHER" id="PTHR32479">
    <property type="entry name" value="GLYCOLATE OXIDASE IRON-SULFUR SUBUNIT"/>
    <property type="match status" value="1"/>
</dbReference>
<evidence type="ECO:0000313" key="7">
    <source>
        <dbReference type="EMBL" id="MCA2017507.1"/>
    </source>
</evidence>
<keyword evidence="4" id="KW-0408">Iron</keyword>
<dbReference type="GO" id="GO:0004368">
    <property type="term" value="F:glycerol-3-phosphate dehydrogenase (quinone) activity"/>
    <property type="evidence" value="ECO:0007669"/>
    <property type="project" value="UniProtKB-EC"/>
</dbReference>
<keyword evidence="2" id="KW-0479">Metal-binding</keyword>
<evidence type="ECO:0000256" key="3">
    <source>
        <dbReference type="ARBA" id="ARBA00022737"/>
    </source>
</evidence>
<protein>
    <submittedName>
        <fullName evidence="7">Anaerobic glycerol-3-phosphate dehydrogenase subunit C</fullName>
        <ecNumber evidence="7">1.1.5.3</ecNumber>
    </submittedName>
</protein>
<name>A0ABS7YP91_9VIBR</name>
<dbReference type="InterPro" id="IPR017753">
    <property type="entry name" value="G3P_DH_GlpC_su"/>
</dbReference>
<dbReference type="Gene3D" id="1.10.1060.10">
    <property type="entry name" value="Alpha-helical ferredoxin"/>
    <property type="match status" value="1"/>
</dbReference>
<reference evidence="8" key="1">
    <citation type="submission" date="2023-07" db="EMBL/GenBank/DDBJ databases">
        <title>Molecular identification of indigenous halophilic bacteria isolated from red sea cost, biodegradation of synthetic dyes and assessment of degraded metabolite toxicity.</title>
        <authorList>
            <person name="Chaieb K."/>
            <person name="Altayb H.N."/>
        </authorList>
    </citation>
    <scope>NUCLEOTIDE SEQUENCE [LARGE SCALE GENOMIC DNA]</scope>
    <source>
        <strain evidence="8">K20</strain>
    </source>
</reference>
<dbReference type="PANTHER" id="PTHR32479:SF19">
    <property type="entry name" value="ANAEROBIC GLYCEROL-3-PHOSPHATE DEHYDROGENASE SUBUNIT C"/>
    <property type="match status" value="1"/>
</dbReference>
<dbReference type="EMBL" id="JAIWIU010000108">
    <property type="protein sequence ID" value="MCA2017507.1"/>
    <property type="molecule type" value="Genomic_DNA"/>
</dbReference>
<dbReference type="InterPro" id="IPR009051">
    <property type="entry name" value="Helical_ferredxn"/>
</dbReference>
<dbReference type="NCBIfam" id="TIGR03379">
    <property type="entry name" value="glycerol3P_GlpC"/>
    <property type="match status" value="1"/>
</dbReference>
<feature type="domain" description="4Fe-4S ferredoxin-type" evidence="6">
    <location>
        <begin position="8"/>
        <end position="39"/>
    </location>
</feature>
<dbReference type="RefSeq" id="WP_225251221.1">
    <property type="nucleotide sequence ID" value="NZ_JAIWIU010000108.1"/>
</dbReference>
<evidence type="ECO:0000256" key="5">
    <source>
        <dbReference type="ARBA" id="ARBA00023014"/>
    </source>
</evidence>
<feature type="domain" description="4Fe-4S ferredoxin-type" evidence="6">
    <location>
        <begin position="53"/>
        <end position="79"/>
    </location>
</feature>
<comment type="caution">
    <text evidence="7">The sequence shown here is derived from an EMBL/GenBank/DDBJ whole genome shotgun (WGS) entry which is preliminary data.</text>
</comment>
<dbReference type="PROSITE" id="PS51379">
    <property type="entry name" value="4FE4S_FER_2"/>
    <property type="match status" value="2"/>
</dbReference>
<keyword evidence="1" id="KW-0004">4Fe-4S</keyword>
<dbReference type="InterPro" id="IPR017900">
    <property type="entry name" value="4Fe4S_Fe_S_CS"/>
</dbReference>
<accession>A0ABS7YP91</accession>
<keyword evidence="7" id="KW-0560">Oxidoreductase</keyword>
<dbReference type="Proteomes" id="UP001199044">
    <property type="component" value="Unassembled WGS sequence"/>
</dbReference>
<dbReference type="SUPFAM" id="SSF46548">
    <property type="entry name" value="alpha-helical ferredoxin"/>
    <property type="match status" value="1"/>
</dbReference>
<sequence>MSTMYSTQAPRNLSFEQCIKCTVCTAYCPVAKVNPLYPGPKQCGPDGERLRLKSPSYYDETLKYCTNCKRCETACPSGVNIGDLIAIARGRYGRHPTSPKTVRDYVLSHTDLMGAIAAPLAPLVNTMTHLGLVKKAMHHTLGVDKRKQLPNYVRQTFRHWFKQSCPDQSHFAQQVLFFHGCFVNNNQPQLGKDLVKVLNAMGIGMQLLEHEKCCGVPLIANGFHEKARKNGLYNIEYITKAFQDNEMHLVSTSSTCAFALKSEYPHVLGIDNSALSERIEYITKYLLTQIMSGRQLKLKPLPLTVLYHTPCHLERSGNVIFTLELLRQIPQLNLIQLDSECCGSAGTYGFKTENYDTSIAIGATLFNSVNSQQADYVITDCETCQWQLKENTDKEVLHPVSLLAMALA</sequence>
<evidence type="ECO:0000313" key="8">
    <source>
        <dbReference type="Proteomes" id="UP001199044"/>
    </source>
</evidence>
<evidence type="ECO:0000259" key="6">
    <source>
        <dbReference type="PROSITE" id="PS51379"/>
    </source>
</evidence>
<dbReference type="InterPro" id="IPR017896">
    <property type="entry name" value="4Fe4S_Fe-S-bd"/>
</dbReference>
<evidence type="ECO:0000256" key="4">
    <source>
        <dbReference type="ARBA" id="ARBA00023004"/>
    </source>
</evidence>
<evidence type="ECO:0000256" key="1">
    <source>
        <dbReference type="ARBA" id="ARBA00022485"/>
    </source>
</evidence>
<dbReference type="Pfam" id="PF02754">
    <property type="entry name" value="CCG"/>
    <property type="match status" value="2"/>
</dbReference>
<keyword evidence="5" id="KW-0411">Iron-sulfur</keyword>
<dbReference type="EC" id="1.1.5.3" evidence="7"/>
<keyword evidence="3" id="KW-0677">Repeat</keyword>
<dbReference type="Pfam" id="PF13183">
    <property type="entry name" value="Fer4_8"/>
    <property type="match status" value="1"/>
</dbReference>